<reference evidence="1 2" key="1">
    <citation type="submission" date="2018-07" db="EMBL/GenBank/DDBJ databases">
        <title>Dyella monticola sp. nov. and Dyella psychrodurans sp. nov. isolated from monsoon evergreen broad-leaved forest soil of Dinghu Mountain, China.</title>
        <authorList>
            <person name="Gao Z."/>
            <person name="Qiu L."/>
        </authorList>
    </citation>
    <scope>NUCLEOTIDE SEQUENCE [LARGE SCALE GENOMIC DNA]</scope>
    <source>
        <strain evidence="1 2">4G-K06</strain>
    </source>
</reference>
<organism evidence="1 2">
    <name type="scientific">Dyella monticola</name>
    <dbReference type="NCBI Taxonomy" id="1927958"/>
    <lineage>
        <taxon>Bacteria</taxon>
        <taxon>Pseudomonadati</taxon>
        <taxon>Pseudomonadota</taxon>
        <taxon>Gammaproteobacteria</taxon>
        <taxon>Lysobacterales</taxon>
        <taxon>Rhodanobacteraceae</taxon>
        <taxon>Dyella</taxon>
    </lineage>
</organism>
<evidence type="ECO:0008006" key="3">
    <source>
        <dbReference type="Google" id="ProtNLM"/>
    </source>
</evidence>
<keyword evidence="2" id="KW-1185">Reference proteome</keyword>
<proteinExistence type="predicted"/>
<comment type="caution">
    <text evidence="1">The sequence shown here is derived from an EMBL/GenBank/DDBJ whole genome shotgun (WGS) entry which is preliminary data.</text>
</comment>
<evidence type="ECO:0000313" key="1">
    <source>
        <dbReference type="EMBL" id="RDS84644.1"/>
    </source>
</evidence>
<gene>
    <name evidence="1" type="ORF">DWU98_01365</name>
</gene>
<dbReference type="Gene3D" id="3.40.390.10">
    <property type="entry name" value="Collagenase (Catalytic Domain)"/>
    <property type="match status" value="1"/>
</dbReference>
<sequence length="162" mass="17183">MHALDSGIQTVRRALDQIDKGWSGATAQIMSKLFGPEASTPEGRARIKQEFLATLKALLKSKDAGGADIAIENLRPGAAAESRSNGIIAFAPNSAGQSDQALTETMVHEHTHAGAHTNDGWYLDRAGNRRPNLGGQLYPFTFDNAVNNADTVARSATALANN</sequence>
<evidence type="ECO:0000313" key="2">
    <source>
        <dbReference type="Proteomes" id="UP000254258"/>
    </source>
</evidence>
<dbReference type="AlphaFoldDB" id="A0A370X893"/>
<accession>A0A370X893</accession>
<dbReference type="EMBL" id="QRBE01000001">
    <property type="protein sequence ID" value="RDS84644.1"/>
    <property type="molecule type" value="Genomic_DNA"/>
</dbReference>
<dbReference type="Proteomes" id="UP000254258">
    <property type="component" value="Unassembled WGS sequence"/>
</dbReference>
<name>A0A370X893_9GAMM</name>
<dbReference type="InterPro" id="IPR024079">
    <property type="entry name" value="MetalloPept_cat_dom_sf"/>
</dbReference>
<dbReference type="GO" id="GO:0008237">
    <property type="term" value="F:metallopeptidase activity"/>
    <property type="evidence" value="ECO:0007669"/>
    <property type="project" value="InterPro"/>
</dbReference>
<protein>
    <recommendedName>
        <fullName evidence="3">Lysine-specific metallo-endopeptidase domain-containing protein</fullName>
    </recommendedName>
</protein>